<evidence type="ECO:0000313" key="3">
    <source>
        <dbReference type="Proteomes" id="UP000829364"/>
    </source>
</evidence>
<gene>
    <name evidence="2" type="ORF">JDV02_006598</name>
</gene>
<proteinExistence type="predicted"/>
<keyword evidence="3" id="KW-1185">Reference proteome</keyword>
<evidence type="ECO:0000256" key="1">
    <source>
        <dbReference type="SAM" id="MobiDB-lite"/>
    </source>
</evidence>
<dbReference type="OrthoDB" id="10561544at2759"/>
<feature type="compositionally biased region" description="Basic residues" evidence="1">
    <location>
        <begin position="196"/>
        <end position="209"/>
    </location>
</feature>
<reference evidence="2" key="1">
    <citation type="submission" date="2021-11" db="EMBL/GenBank/DDBJ databases">
        <title>Purpureocillium_takamizusanense_genome.</title>
        <authorList>
            <person name="Nguyen N.-H."/>
        </authorList>
    </citation>
    <scope>NUCLEOTIDE SEQUENCE</scope>
    <source>
        <strain evidence="2">PT3</strain>
    </source>
</reference>
<protein>
    <submittedName>
        <fullName evidence="2">Uncharacterized protein</fullName>
    </submittedName>
</protein>
<organism evidence="2 3">
    <name type="scientific">Purpureocillium takamizusanense</name>
    <dbReference type="NCBI Taxonomy" id="2060973"/>
    <lineage>
        <taxon>Eukaryota</taxon>
        <taxon>Fungi</taxon>
        <taxon>Dikarya</taxon>
        <taxon>Ascomycota</taxon>
        <taxon>Pezizomycotina</taxon>
        <taxon>Sordariomycetes</taxon>
        <taxon>Hypocreomycetidae</taxon>
        <taxon>Hypocreales</taxon>
        <taxon>Ophiocordycipitaceae</taxon>
        <taxon>Purpureocillium</taxon>
    </lineage>
</organism>
<dbReference type="KEGG" id="ptkz:JDV02_006598"/>
<evidence type="ECO:0000313" key="2">
    <source>
        <dbReference type="EMBL" id="UNI20519.1"/>
    </source>
</evidence>
<accession>A0A9Q8QKL4</accession>
<sequence>MPHYGTTGTYRIVRAAPVENALGLENPASAPPPTPITAATSPAIPSSPAVWMNIVSRFYSGPANVCVHEGASRPGTANMSPASAYSGYDASVSDMTEDANDDDDEERTLCGDVQKSGGDSPDAGCLPWFTSGGDRYQLTSATTAGRPKRSCVYCALVFATTALRFPVDIIRRIVLENGNGNETDATPPPRRDNPKLRTRRNRSHSHLRRDRFPPGPSPLSFPPLLARSQTST</sequence>
<dbReference type="EMBL" id="CP086359">
    <property type="protein sequence ID" value="UNI20519.1"/>
    <property type="molecule type" value="Genomic_DNA"/>
</dbReference>
<dbReference type="RefSeq" id="XP_047844000.1">
    <property type="nucleotide sequence ID" value="XM_047988009.1"/>
</dbReference>
<dbReference type="Proteomes" id="UP000829364">
    <property type="component" value="Chromosome 6"/>
</dbReference>
<dbReference type="AlphaFoldDB" id="A0A9Q8QKL4"/>
<feature type="region of interest" description="Disordered" evidence="1">
    <location>
        <begin position="178"/>
        <end position="232"/>
    </location>
</feature>
<name>A0A9Q8QKL4_9HYPO</name>
<dbReference type="GeneID" id="72068547"/>